<gene>
    <name evidence="1" type="ORF">FBFR_12630</name>
</gene>
<comment type="caution">
    <text evidence="1">The sequence shown here is derived from an EMBL/GenBank/DDBJ whole genome shotgun (WGS) entry which is preliminary data.</text>
</comment>
<dbReference type="Proteomes" id="UP000077164">
    <property type="component" value="Unassembled WGS sequence"/>
</dbReference>
<organism evidence="1 2">
    <name type="scientific">Flavobacterium fryxellicola</name>
    <dbReference type="NCBI Taxonomy" id="249352"/>
    <lineage>
        <taxon>Bacteria</taxon>
        <taxon>Pseudomonadati</taxon>
        <taxon>Bacteroidota</taxon>
        <taxon>Flavobacteriia</taxon>
        <taxon>Flavobacteriales</taxon>
        <taxon>Flavobacteriaceae</taxon>
        <taxon>Flavobacterium</taxon>
    </lineage>
</organism>
<sequence length="70" mass="8294">MYRIVIYPSDIVILTGKSESYARKEIQNLKKELEKKPCQKVTIKEYCEYYGFDLKEVTEVLSKFEIKHAS</sequence>
<dbReference type="RefSeq" id="WP_066081908.1">
    <property type="nucleotide sequence ID" value="NZ_FRDK01000003.1"/>
</dbReference>
<keyword evidence="2" id="KW-1185">Reference proteome</keyword>
<evidence type="ECO:0000313" key="2">
    <source>
        <dbReference type="Proteomes" id="UP000077164"/>
    </source>
</evidence>
<name>A0A167VZH9_9FLAO</name>
<dbReference type="OrthoDB" id="711499at2"/>
<protein>
    <submittedName>
        <fullName evidence="1">Uncharacterized protein</fullName>
    </submittedName>
</protein>
<reference evidence="1 2" key="1">
    <citation type="submission" date="2016-03" db="EMBL/GenBank/DDBJ databases">
        <title>Draft genome sequence of Flavobacterium fryxellicola DSM 16209.</title>
        <authorList>
            <person name="Shin S.-K."/>
            <person name="Yi H."/>
        </authorList>
    </citation>
    <scope>NUCLEOTIDE SEQUENCE [LARGE SCALE GENOMIC DNA]</scope>
    <source>
        <strain evidence="1 2">DSM 16209</strain>
    </source>
</reference>
<dbReference type="EMBL" id="LVJE01000022">
    <property type="protein sequence ID" value="OAB26879.1"/>
    <property type="molecule type" value="Genomic_DNA"/>
</dbReference>
<evidence type="ECO:0000313" key="1">
    <source>
        <dbReference type="EMBL" id="OAB26879.1"/>
    </source>
</evidence>
<accession>A0A167VZH9</accession>
<proteinExistence type="predicted"/>
<dbReference type="AlphaFoldDB" id="A0A167VZH9"/>